<dbReference type="Gene3D" id="3.40.930.10">
    <property type="entry name" value="Mannitol-specific EII, Chain A"/>
    <property type="match status" value="1"/>
</dbReference>
<reference evidence="1" key="1">
    <citation type="submission" date="2019-11" db="EMBL/GenBank/DDBJ databases">
        <authorList>
            <person name="Feng L."/>
        </authorList>
    </citation>
    <scope>NUCLEOTIDE SEQUENCE</scope>
    <source>
        <strain evidence="1">AcaccaeLFYP115</strain>
    </source>
</reference>
<organism evidence="1">
    <name type="scientific">Anaerostipes caccae</name>
    <dbReference type="NCBI Taxonomy" id="105841"/>
    <lineage>
        <taxon>Bacteria</taxon>
        <taxon>Bacillati</taxon>
        <taxon>Bacillota</taxon>
        <taxon>Clostridia</taxon>
        <taxon>Lachnospirales</taxon>
        <taxon>Lachnospiraceae</taxon>
        <taxon>Anaerostipes</taxon>
    </lineage>
</organism>
<sequence>MSKIDIQTVMPQIMGYQITGTERDDVLTEMADFLASMGMVKPTYAKAVIDRENIYPTGICTEPYPVAIPHCERDGVLKTAILVGQTRNNGITFQRIDDTDLNVDAKVIFMLAVDTNQGQLEVISKLMDVIQDEKVVEEIVHAKTCEMIKEIVTNAFMNG</sequence>
<dbReference type="PROSITE" id="PS51094">
    <property type="entry name" value="PTS_EIIA_TYPE_2"/>
    <property type="match status" value="1"/>
</dbReference>
<protein>
    <submittedName>
        <fullName evidence="1">PTS system mannitol-specific EIICBA component</fullName>
    </submittedName>
</protein>
<dbReference type="RefSeq" id="WP_006566968.1">
    <property type="nucleotide sequence ID" value="NZ_CACRSQ010000003.1"/>
</dbReference>
<dbReference type="SUPFAM" id="SSF55804">
    <property type="entry name" value="Phoshotransferase/anion transport protein"/>
    <property type="match status" value="1"/>
</dbReference>
<dbReference type="InterPro" id="IPR016152">
    <property type="entry name" value="PTrfase/Anion_transptr"/>
</dbReference>
<proteinExistence type="predicted"/>
<dbReference type="InterPro" id="IPR002178">
    <property type="entry name" value="PTS_EIIA_type-2_dom"/>
</dbReference>
<dbReference type="AlphaFoldDB" id="A0A6N2T830"/>
<dbReference type="PANTHER" id="PTHR47738">
    <property type="entry name" value="PTS SYSTEM FRUCTOSE-LIKE EIIA COMPONENT-RELATED"/>
    <property type="match status" value="1"/>
</dbReference>
<dbReference type="EMBL" id="CACRSQ010000003">
    <property type="protein sequence ID" value="VYT01818.1"/>
    <property type="molecule type" value="Genomic_DNA"/>
</dbReference>
<evidence type="ECO:0000313" key="1">
    <source>
        <dbReference type="EMBL" id="VYT01818.1"/>
    </source>
</evidence>
<dbReference type="PANTHER" id="PTHR47738:SF3">
    <property type="entry name" value="PHOSPHOTRANSFERASE SYSTEM MANNITOL_FRUCTOSE-SPECIFIC IIA DOMAIN CONTAINING PROTEIN"/>
    <property type="match status" value="1"/>
</dbReference>
<dbReference type="Pfam" id="PF00359">
    <property type="entry name" value="PTS_EIIA_2"/>
    <property type="match status" value="1"/>
</dbReference>
<gene>
    <name evidence="1" type="primary">mtlA_4</name>
    <name evidence="1" type="ORF">ACLFYP115_01319</name>
</gene>
<accession>A0A6N2T830</accession>
<name>A0A6N2T830_9FIRM</name>
<dbReference type="InterPro" id="IPR051541">
    <property type="entry name" value="PTS_SugarTrans_NitroReg"/>
</dbReference>
<dbReference type="CDD" id="cd00211">
    <property type="entry name" value="PTS_IIA_fru"/>
    <property type="match status" value="1"/>
</dbReference>